<dbReference type="Pfam" id="PF03946">
    <property type="entry name" value="Ribosomal_L11_N"/>
    <property type="match status" value="1"/>
</dbReference>
<dbReference type="HAMAP" id="MF_00736">
    <property type="entry name" value="Ribosomal_uL11"/>
    <property type="match status" value="1"/>
</dbReference>
<name>A0ABY2TMB9_9SPIR</name>
<dbReference type="InterPro" id="IPR020783">
    <property type="entry name" value="Ribosomal_uL11_C"/>
</dbReference>
<dbReference type="RefSeq" id="WP_137999369.1">
    <property type="nucleotide sequence ID" value="NZ_SJDU01000582.1"/>
</dbReference>
<evidence type="ECO:0000256" key="5">
    <source>
        <dbReference type="HAMAP-Rule" id="MF_00736"/>
    </source>
</evidence>
<dbReference type="Proteomes" id="UP000310168">
    <property type="component" value="Unassembled WGS sequence"/>
</dbReference>
<keyword evidence="5 7" id="KW-0694">RNA-binding</keyword>
<feature type="domain" description="Large ribosomal subunit protein uL11 C-terminal" evidence="8">
    <location>
        <begin position="73"/>
        <end position="139"/>
    </location>
</feature>
<comment type="subunit">
    <text evidence="5">Part of the ribosomal stalk of the 50S ribosomal subunit. Interacts with L10 and the large rRNA to form the base of the stalk. L10 forms an elongated spine to which L12 dimers bind in a sequential fashion forming a multimeric L10(L12)X complex.</text>
</comment>
<evidence type="ECO:0000259" key="9">
    <source>
        <dbReference type="Pfam" id="PF03946"/>
    </source>
</evidence>
<dbReference type="EMBL" id="SJDU01000582">
    <property type="protein sequence ID" value="TKZ25486.1"/>
    <property type="molecule type" value="Genomic_DNA"/>
</dbReference>
<dbReference type="InterPro" id="IPR036769">
    <property type="entry name" value="Ribosomal_uL11_C_sf"/>
</dbReference>
<proteinExistence type="inferred from homology"/>
<dbReference type="InterPro" id="IPR006519">
    <property type="entry name" value="Ribosomal_uL11_bac-typ"/>
</dbReference>
<gene>
    <name evidence="5 10" type="primary">rplK</name>
    <name evidence="10" type="ORF">EZH24_12445</name>
</gene>
<keyword evidence="11" id="KW-1185">Reference proteome</keyword>
<keyword evidence="3 5" id="KW-0689">Ribosomal protein</keyword>
<protein>
    <recommendedName>
        <fullName evidence="5">Large ribosomal subunit protein uL11</fullName>
    </recommendedName>
</protein>
<dbReference type="NCBIfam" id="TIGR01632">
    <property type="entry name" value="L11_bact"/>
    <property type="match status" value="1"/>
</dbReference>
<dbReference type="InterPro" id="IPR000911">
    <property type="entry name" value="Ribosomal_uL11"/>
</dbReference>
<comment type="PTM">
    <text evidence="5 7">One or more lysine residues are methylated.</text>
</comment>
<accession>A0ABY2TMB9</accession>
<evidence type="ECO:0000313" key="11">
    <source>
        <dbReference type="Proteomes" id="UP000310168"/>
    </source>
</evidence>
<feature type="domain" description="Large ribosomal subunit protein uL11 N-terminal" evidence="9">
    <location>
        <begin position="9"/>
        <end position="66"/>
    </location>
</feature>
<dbReference type="SMART" id="SM00649">
    <property type="entry name" value="RL11"/>
    <property type="match status" value="1"/>
</dbReference>
<keyword evidence="2 5" id="KW-0488">Methylation</keyword>
<dbReference type="SUPFAM" id="SSF54747">
    <property type="entry name" value="Ribosomal L11/L12e N-terminal domain"/>
    <property type="match status" value="1"/>
</dbReference>
<evidence type="ECO:0000256" key="4">
    <source>
        <dbReference type="ARBA" id="ARBA00023274"/>
    </source>
</evidence>
<dbReference type="Gene3D" id="3.30.1550.10">
    <property type="entry name" value="Ribosomal protein L11/L12, N-terminal domain"/>
    <property type="match status" value="1"/>
</dbReference>
<reference evidence="10 11" key="1">
    <citation type="journal article" date="2019" name="Anaerobe">
        <title>Brachyspira catarrhinii sp. nov., an anaerobic intestinal spirochaete isolated from vervet monkeys may have been misidentified as Brachyspira aalborgi in previous studies.</title>
        <authorList>
            <person name="Phillips N.D."/>
            <person name="La T."/>
            <person name="Hampson D.J."/>
        </authorList>
    </citation>
    <scope>NUCLEOTIDE SEQUENCE [LARGE SCALE GENOMIC DNA]</scope>
    <source>
        <strain evidence="10 11">Z12</strain>
    </source>
</reference>
<dbReference type="CDD" id="cd00349">
    <property type="entry name" value="Ribosomal_L11"/>
    <property type="match status" value="1"/>
</dbReference>
<dbReference type="Pfam" id="PF00298">
    <property type="entry name" value="Ribosomal_L11"/>
    <property type="match status" value="1"/>
</dbReference>
<evidence type="ECO:0000313" key="10">
    <source>
        <dbReference type="EMBL" id="TKZ25486.1"/>
    </source>
</evidence>
<dbReference type="InterPro" id="IPR020784">
    <property type="entry name" value="Ribosomal_uL11_N"/>
</dbReference>
<dbReference type="Gene3D" id="1.10.10.250">
    <property type="entry name" value="Ribosomal protein L11, C-terminal domain"/>
    <property type="match status" value="1"/>
</dbReference>
<dbReference type="SUPFAM" id="SSF46906">
    <property type="entry name" value="Ribosomal protein L11, C-terminal domain"/>
    <property type="match status" value="1"/>
</dbReference>
<evidence type="ECO:0000259" key="8">
    <source>
        <dbReference type="Pfam" id="PF00298"/>
    </source>
</evidence>
<evidence type="ECO:0000256" key="1">
    <source>
        <dbReference type="ARBA" id="ARBA00010537"/>
    </source>
</evidence>
<dbReference type="GO" id="GO:0005840">
    <property type="term" value="C:ribosome"/>
    <property type="evidence" value="ECO:0007669"/>
    <property type="project" value="UniProtKB-KW"/>
</dbReference>
<sequence>MAKKIVGIVKVRISGGEATPAPPLGPALGQKQIQIAAFVKDFNAKTSKQKGQLLNTYITVYEDKTYTFVTKGTSTSTLIKKKLGIEKGSGEPNKTKVASINQKQLEEIAQEKMTYMSANDIEAAKKIVAGTARAMGIKVE</sequence>
<organism evidence="10 11">
    <name type="scientific">Brachyspira catarrhinii</name>
    <dbReference type="NCBI Taxonomy" id="2528966"/>
    <lineage>
        <taxon>Bacteria</taxon>
        <taxon>Pseudomonadati</taxon>
        <taxon>Spirochaetota</taxon>
        <taxon>Spirochaetia</taxon>
        <taxon>Brachyspirales</taxon>
        <taxon>Brachyspiraceae</taxon>
        <taxon>Brachyspira</taxon>
    </lineage>
</organism>
<comment type="similarity">
    <text evidence="1 5 6">Belongs to the universal ribosomal protein uL11 family.</text>
</comment>
<keyword evidence="4 5" id="KW-0687">Ribonucleoprotein</keyword>
<comment type="function">
    <text evidence="5 7">Forms part of the ribosomal stalk which helps the ribosome interact with GTP-bound translation factors.</text>
</comment>
<evidence type="ECO:0000256" key="3">
    <source>
        <dbReference type="ARBA" id="ARBA00022980"/>
    </source>
</evidence>
<evidence type="ECO:0000256" key="6">
    <source>
        <dbReference type="RuleBase" id="RU003978"/>
    </source>
</evidence>
<keyword evidence="5 7" id="KW-0699">rRNA-binding</keyword>
<evidence type="ECO:0000256" key="2">
    <source>
        <dbReference type="ARBA" id="ARBA00022481"/>
    </source>
</evidence>
<dbReference type="PANTHER" id="PTHR11661:SF1">
    <property type="entry name" value="LARGE RIBOSOMAL SUBUNIT PROTEIN UL11M"/>
    <property type="match status" value="1"/>
</dbReference>
<dbReference type="PANTHER" id="PTHR11661">
    <property type="entry name" value="60S RIBOSOMAL PROTEIN L12"/>
    <property type="match status" value="1"/>
</dbReference>
<evidence type="ECO:0000256" key="7">
    <source>
        <dbReference type="RuleBase" id="RU003979"/>
    </source>
</evidence>
<dbReference type="InterPro" id="IPR036796">
    <property type="entry name" value="Ribosomal_uL11_N_sf"/>
</dbReference>
<comment type="caution">
    <text evidence="10">The sequence shown here is derived from an EMBL/GenBank/DDBJ whole genome shotgun (WGS) entry which is preliminary data.</text>
</comment>